<evidence type="ECO:0000313" key="3">
    <source>
        <dbReference type="Proteomes" id="UP001197974"/>
    </source>
</evidence>
<dbReference type="InterPro" id="IPR035167">
    <property type="entry name" value="DUF5316"/>
</dbReference>
<gene>
    <name evidence="2" type="ORF">LC087_03175</name>
</gene>
<evidence type="ECO:0000256" key="1">
    <source>
        <dbReference type="SAM" id="Phobius"/>
    </source>
</evidence>
<feature type="transmembrane region" description="Helical" evidence="1">
    <location>
        <begin position="47"/>
        <end position="67"/>
    </location>
</feature>
<accession>A0ABY9JXH4</accession>
<keyword evidence="1" id="KW-0472">Membrane</keyword>
<sequence>MIPFFFCIGAIGVFVSAFTLGAFTDGMQHRANNYTETKEDRQSRTKIGIYSGLLGFLALGIAALIYYV</sequence>
<dbReference type="RefSeq" id="WP_226539046.1">
    <property type="nucleotide sequence ID" value="NZ_CP129013.1"/>
</dbReference>
<keyword evidence="1" id="KW-0812">Transmembrane</keyword>
<dbReference type="Proteomes" id="UP001197974">
    <property type="component" value="Chromosome"/>
</dbReference>
<feature type="transmembrane region" description="Helical" evidence="1">
    <location>
        <begin position="6"/>
        <end position="26"/>
    </location>
</feature>
<dbReference type="Pfam" id="PF17247">
    <property type="entry name" value="DUF5316"/>
    <property type="match status" value="1"/>
</dbReference>
<proteinExistence type="predicted"/>
<name>A0ABY9JXH4_9BACI</name>
<keyword evidence="3" id="KW-1185">Reference proteome</keyword>
<evidence type="ECO:0000313" key="2">
    <source>
        <dbReference type="EMBL" id="WLR43213.1"/>
    </source>
</evidence>
<organism evidence="2 3">
    <name type="scientific">Bacillus carboniphilus</name>
    <dbReference type="NCBI Taxonomy" id="86663"/>
    <lineage>
        <taxon>Bacteria</taxon>
        <taxon>Bacillati</taxon>
        <taxon>Bacillota</taxon>
        <taxon>Bacilli</taxon>
        <taxon>Bacillales</taxon>
        <taxon>Bacillaceae</taxon>
        <taxon>Bacillus</taxon>
    </lineage>
</organism>
<protein>
    <submittedName>
        <fullName evidence="2">DUF5316 family protein</fullName>
    </submittedName>
</protein>
<dbReference type="EMBL" id="CP129013">
    <property type="protein sequence ID" value="WLR43213.1"/>
    <property type="molecule type" value="Genomic_DNA"/>
</dbReference>
<reference evidence="2 3" key="1">
    <citation type="submission" date="2023-06" db="EMBL/GenBank/DDBJ databases">
        <title>Five Gram-positive bacteria isolated from mangrove sediments in Shenzhen, Guangdong, China.</title>
        <authorList>
            <person name="Yu S."/>
            <person name="Zheng W."/>
            <person name="Huang Y."/>
        </authorList>
    </citation>
    <scope>NUCLEOTIDE SEQUENCE [LARGE SCALE GENOMIC DNA]</scope>
    <source>
        <strain evidence="2 3">SaN35-3</strain>
    </source>
</reference>
<keyword evidence="1" id="KW-1133">Transmembrane helix</keyword>